<keyword evidence="8" id="KW-0539">Nucleus</keyword>
<accession>A0A914A778</accession>
<evidence type="ECO:0000259" key="13">
    <source>
        <dbReference type="PROSITE" id="PS50103"/>
    </source>
</evidence>
<dbReference type="Pfam" id="PF06220">
    <property type="entry name" value="zf-U1"/>
    <property type="match status" value="1"/>
</dbReference>
<dbReference type="Gene3D" id="4.10.1000.10">
    <property type="entry name" value="Zinc finger, CCCH-type"/>
    <property type="match status" value="1"/>
</dbReference>
<dbReference type="SUPFAM" id="SSF57667">
    <property type="entry name" value="beta-beta-alpha zinc fingers"/>
    <property type="match status" value="1"/>
</dbReference>
<name>A0A914A778_PATMI</name>
<evidence type="ECO:0000256" key="4">
    <source>
        <dbReference type="ARBA" id="ARBA00022728"/>
    </source>
</evidence>
<proteinExistence type="predicted"/>
<evidence type="ECO:0000256" key="2">
    <source>
        <dbReference type="ARBA" id="ARBA00022664"/>
    </source>
</evidence>
<evidence type="ECO:0000256" key="6">
    <source>
        <dbReference type="ARBA" id="ARBA00022833"/>
    </source>
</evidence>
<keyword evidence="4" id="KW-0747">Spliceosome</keyword>
<dbReference type="InterPro" id="IPR036236">
    <property type="entry name" value="Znf_C2H2_sf"/>
</dbReference>
<dbReference type="GO" id="GO:0008270">
    <property type="term" value="F:zinc ion binding"/>
    <property type="evidence" value="ECO:0007669"/>
    <property type="project" value="UniProtKB-KW"/>
</dbReference>
<dbReference type="GO" id="GO:0008380">
    <property type="term" value="P:RNA splicing"/>
    <property type="evidence" value="ECO:0007669"/>
    <property type="project" value="UniProtKB-KW"/>
</dbReference>
<evidence type="ECO:0000313" key="15">
    <source>
        <dbReference type="Proteomes" id="UP000887568"/>
    </source>
</evidence>
<dbReference type="Proteomes" id="UP000887568">
    <property type="component" value="Unplaced"/>
</dbReference>
<dbReference type="CTD" id="55954"/>
<dbReference type="SUPFAM" id="SSF90229">
    <property type="entry name" value="CCCH zinc finger"/>
    <property type="match status" value="1"/>
</dbReference>
<dbReference type="PANTHER" id="PTHR16465:SF0">
    <property type="entry name" value="ZINC FINGER MATRIN-TYPE PROTEIN 5"/>
    <property type="match status" value="1"/>
</dbReference>
<dbReference type="GO" id="GO:0006397">
    <property type="term" value="P:mRNA processing"/>
    <property type="evidence" value="ECO:0007669"/>
    <property type="project" value="UniProtKB-KW"/>
</dbReference>
<dbReference type="InterPro" id="IPR013085">
    <property type="entry name" value="U1-CZ_Znf_C2H2"/>
</dbReference>
<evidence type="ECO:0000256" key="12">
    <source>
        <dbReference type="SAM" id="MobiDB-lite"/>
    </source>
</evidence>
<comment type="subcellular location">
    <subcellularLocation>
        <location evidence="1">Nucleus</location>
    </subcellularLocation>
</comment>
<evidence type="ECO:0000313" key="14">
    <source>
        <dbReference type="EnsemblMetazoa" id="XP_038059630.1"/>
    </source>
</evidence>
<evidence type="ECO:0000256" key="1">
    <source>
        <dbReference type="ARBA" id="ARBA00004123"/>
    </source>
</evidence>
<evidence type="ECO:0000256" key="8">
    <source>
        <dbReference type="ARBA" id="ARBA00023242"/>
    </source>
</evidence>
<dbReference type="PROSITE" id="PS50103">
    <property type="entry name" value="ZF_C3H1"/>
    <property type="match status" value="1"/>
</dbReference>
<keyword evidence="15" id="KW-1185">Reference proteome</keyword>
<dbReference type="GeneID" id="119730700"/>
<feature type="domain" description="C3H1-type" evidence="13">
    <location>
        <begin position="51"/>
        <end position="79"/>
    </location>
</feature>
<dbReference type="OMA" id="HNCRFSH"/>
<evidence type="ECO:0000256" key="5">
    <source>
        <dbReference type="ARBA" id="ARBA00022771"/>
    </source>
</evidence>
<keyword evidence="2" id="KW-0507">mRNA processing</keyword>
<dbReference type="PANTHER" id="PTHR16465">
    <property type="entry name" value="NUCLEASE-RELATED"/>
    <property type="match status" value="1"/>
</dbReference>
<keyword evidence="3 11" id="KW-0479">Metal-binding</keyword>
<organism evidence="14 15">
    <name type="scientific">Patiria miniata</name>
    <name type="common">Bat star</name>
    <name type="synonym">Asterina miniata</name>
    <dbReference type="NCBI Taxonomy" id="46514"/>
    <lineage>
        <taxon>Eukaryota</taxon>
        <taxon>Metazoa</taxon>
        <taxon>Echinodermata</taxon>
        <taxon>Eleutherozoa</taxon>
        <taxon>Asterozoa</taxon>
        <taxon>Asteroidea</taxon>
        <taxon>Valvatacea</taxon>
        <taxon>Valvatida</taxon>
        <taxon>Asterinidae</taxon>
        <taxon>Patiria</taxon>
    </lineage>
</organism>
<keyword evidence="6 11" id="KW-0862">Zinc</keyword>
<sequence>MGKRYYCDYCDKSFADNVQNRKKHMHGVQHQSLMKMHYFAFKDPEEILAEESAKRPCQRFNQSGECMFGHNCRFSHLTPQRRDELIAEIEARKQKHFQKSRQRDDQDRQRLSENPTVEDWLEKRQKKRKTGGETRQGTEGGAAKDISAEDSLRTFSLPPALQGIPNLPPSLIPPSMECLMRAKDVEWG</sequence>
<protein>
    <recommendedName>
        <fullName evidence="9">Zinc finger matrin-type protein 5</fullName>
    </recommendedName>
    <alternativeName>
        <fullName evidence="10">U11/U12 small nuclear ribonucleoprotein 20 kDa protein</fullName>
    </alternativeName>
</protein>
<dbReference type="Pfam" id="PF00642">
    <property type="entry name" value="zf-CCCH"/>
    <property type="match status" value="1"/>
</dbReference>
<dbReference type="OrthoDB" id="2417221at2759"/>
<feature type="compositionally biased region" description="Basic and acidic residues" evidence="12">
    <location>
        <begin position="101"/>
        <end position="111"/>
    </location>
</feature>
<reference evidence="14" key="1">
    <citation type="submission" date="2022-11" db="UniProtKB">
        <authorList>
            <consortium name="EnsemblMetazoa"/>
        </authorList>
    </citation>
    <scope>IDENTIFICATION</scope>
</reference>
<evidence type="ECO:0000256" key="10">
    <source>
        <dbReference type="ARBA" id="ARBA00076547"/>
    </source>
</evidence>
<dbReference type="Gene3D" id="3.30.160.60">
    <property type="entry name" value="Classic Zinc Finger"/>
    <property type="match status" value="1"/>
</dbReference>
<evidence type="ECO:0000256" key="7">
    <source>
        <dbReference type="ARBA" id="ARBA00023187"/>
    </source>
</evidence>
<feature type="region of interest" description="Disordered" evidence="12">
    <location>
        <begin position="93"/>
        <end position="168"/>
    </location>
</feature>
<evidence type="ECO:0000256" key="9">
    <source>
        <dbReference type="ARBA" id="ARBA00067764"/>
    </source>
</evidence>
<feature type="zinc finger region" description="C3H1-type" evidence="11">
    <location>
        <begin position="51"/>
        <end position="79"/>
    </location>
</feature>
<dbReference type="GO" id="GO:0005689">
    <property type="term" value="C:U12-type spliceosomal complex"/>
    <property type="evidence" value="ECO:0007669"/>
    <property type="project" value="TreeGrafter"/>
</dbReference>
<keyword evidence="7" id="KW-0508">mRNA splicing</keyword>
<dbReference type="RefSeq" id="XP_038059630.1">
    <property type="nucleotide sequence ID" value="XM_038203702.1"/>
</dbReference>
<keyword evidence="5 11" id="KW-0863">Zinc-finger</keyword>
<dbReference type="AlphaFoldDB" id="A0A914A778"/>
<dbReference type="FunFam" id="3.30.160.60:FF:000741">
    <property type="entry name" value="Zinc finger matrin-type protein 5"/>
    <property type="match status" value="1"/>
</dbReference>
<dbReference type="InterPro" id="IPR036855">
    <property type="entry name" value="Znf_CCCH_sf"/>
</dbReference>
<dbReference type="EnsemblMetazoa" id="XM_038203702.1">
    <property type="protein sequence ID" value="XP_038059630.1"/>
    <property type="gene ID" value="LOC119730700"/>
</dbReference>
<dbReference type="InterPro" id="IPR000571">
    <property type="entry name" value="Znf_CCCH"/>
</dbReference>
<evidence type="ECO:0000256" key="3">
    <source>
        <dbReference type="ARBA" id="ARBA00022723"/>
    </source>
</evidence>
<evidence type="ECO:0000256" key="11">
    <source>
        <dbReference type="PROSITE-ProRule" id="PRU00723"/>
    </source>
</evidence>